<dbReference type="AlphaFoldDB" id="A0A2P2PHY2"/>
<keyword evidence="1" id="KW-1133">Transmembrane helix</keyword>
<feature type="transmembrane region" description="Helical" evidence="1">
    <location>
        <begin position="6"/>
        <end position="24"/>
    </location>
</feature>
<protein>
    <submittedName>
        <fullName evidence="2">Uncharacterized protein</fullName>
    </submittedName>
</protein>
<evidence type="ECO:0000313" key="2">
    <source>
        <dbReference type="EMBL" id="MBX54287.1"/>
    </source>
</evidence>
<reference evidence="2" key="1">
    <citation type="submission" date="2018-02" db="EMBL/GenBank/DDBJ databases">
        <title>Rhizophora mucronata_Transcriptome.</title>
        <authorList>
            <person name="Meera S.P."/>
            <person name="Sreeshan A."/>
            <person name="Augustine A."/>
        </authorList>
    </citation>
    <scope>NUCLEOTIDE SEQUENCE</scope>
    <source>
        <tissue evidence="2">Leaf</tissue>
    </source>
</reference>
<keyword evidence="1" id="KW-0812">Transmembrane</keyword>
<organism evidence="2">
    <name type="scientific">Rhizophora mucronata</name>
    <name type="common">Asiatic mangrove</name>
    <dbReference type="NCBI Taxonomy" id="61149"/>
    <lineage>
        <taxon>Eukaryota</taxon>
        <taxon>Viridiplantae</taxon>
        <taxon>Streptophyta</taxon>
        <taxon>Embryophyta</taxon>
        <taxon>Tracheophyta</taxon>
        <taxon>Spermatophyta</taxon>
        <taxon>Magnoliopsida</taxon>
        <taxon>eudicotyledons</taxon>
        <taxon>Gunneridae</taxon>
        <taxon>Pentapetalae</taxon>
        <taxon>rosids</taxon>
        <taxon>fabids</taxon>
        <taxon>Malpighiales</taxon>
        <taxon>Rhizophoraceae</taxon>
        <taxon>Rhizophora</taxon>
    </lineage>
</organism>
<name>A0A2P2PHY2_RHIMU</name>
<sequence>MTHIVYSFTNFIRIAISLFIFFSFTEFI</sequence>
<keyword evidence="1" id="KW-0472">Membrane</keyword>
<dbReference type="EMBL" id="GGEC01073803">
    <property type="protein sequence ID" value="MBX54287.1"/>
    <property type="molecule type" value="Transcribed_RNA"/>
</dbReference>
<accession>A0A2P2PHY2</accession>
<proteinExistence type="predicted"/>
<evidence type="ECO:0000256" key="1">
    <source>
        <dbReference type="SAM" id="Phobius"/>
    </source>
</evidence>